<dbReference type="PANTHER" id="PTHR36183">
    <property type="entry name" value="BETA-GLUCURONIDASE"/>
    <property type="match status" value="1"/>
</dbReference>
<sequence length="535" mass="57483">MLPLHALSLLPGVVALVVNVPTFPGKNAPVISRSLVSLSIEQDRWPEWVGTSSKNTFFLNTLGNLERRTGAVPGIRIGANSEDKTNFNPNVPYVETIFPAPTTVFPYPEARNITVGNAYYQLAAHLPKGTHVTWGVNFGSLNITAAVLEAKAIMNAFSSPRLNGVTLDYLEIGNEADLYAKNGLRPSSFTSSQYVQQWTTFAANISDAVKLRHTRTKFLVGSFAGSSSATTGFSPQSIYSKGILDSAPGQEIAAFSEHHYSGSFCTGSGGLLQDLMTKSTIRSNITIYTADVVATREKGLDYILGETNSYACHGAPGESVSVSTTLSLTLYPLGVSNVAGSALWALDYALFAPQIGISQVFFHVGVGFKYSLIQPVALNRSILDGSPLPSPSPPHVQPSYYAGIIAAELRGSKEDARISEIVIDNPRIAGYAAFEGGCLVRALFINSKAFLRENGDAQNRTSVHLDLAFSGRSPREMSIKRLAIGFADDVAVQNWGGQTFATKDGKAAGREQIEIKSVVQGVDIQETEAVLLRFF</sequence>
<dbReference type="InterPro" id="IPR017853">
    <property type="entry name" value="GH"/>
</dbReference>
<feature type="signal peptide" evidence="1">
    <location>
        <begin position="1"/>
        <end position="15"/>
    </location>
</feature>
<keyword evidence="3" id="KW-0378">Hydrolase</keyword>
<proteinExistence type="predicted"/>
<protein>
    <submittedName>
        <fullName evidence="3">Glycoside hydrolase family 79 protein</fullName>
    </submittedName>
</protein>
<dbReference type="Pfam" id="PF16862">
    <property type="entry name" value="Glyco_hydro_79C"/>
    <property type="match status" value="1"/>
</dbReference>
<accession>A0AAD6XUY1</accession>
<dbReference type="InterPro" id="IPR031728">
    <property type="entry name" value="GlcAase_C"/>
</dbReference>
<dbReference type="Proteomes" id="UP001222325">
    <property type="component" value="Unassembled WGS sequence"/>
</dbReference>
<dbReference type="SUPFAM" id="SSF51445">
    <property type="entry name" value="(Trans)glycosidases"/>
    <property type="match status" value="1"/>
</dbReference>
<feature type="chain" id="PRO_5042122067" evidence="1">
    <location>
        <begin position="16"/>
        <end position="535"/>
    </location>
</feature>
<organism evidence="3 4">
    <name type="scientific">Mycena belliarum</name>
    <dbReference type="NCBI Taxonomy" id="1033014"/>
    <lineage>
        <taxon>Eukaryota</taxon>
        <taxon>Fungi</taxon>
        <taxon>Dikarya</taxon>
        <taxon>Basidiomycota</taxon>
        <taxon>Agaricomycotina</taxon>
        <taxon>Agaricomycetes</taxon>
        <taxon>Agaricomycetidae</taxon>
        <taxon>Agaricales</taxon>
        <taxon>Marasmiineae</taxon>
        <taxon>Mycenaceae</taxon>
        <taxon>Mycena</taxon>
    </lineage>
</organism>
<keyword evidence="4" id="KW-1185">Reference proteome</keyword>
<feature type="domain" description="Beta-glucuronidase C-terminal" evidence="2">
    <location>
        <begin position="430"/>
        <end position="531"/>
    </location>
</feature>
<reference evidence="3" key="1">
    <citation type="submission" date="2023-03" db="EMBL/GenBank/DDBJ databases">
        <title>Massive genome expansion in bonnet fungi (Mycena s.s.) driven by repeated elements and novel gene families across ecological guilds.</title>
        <authorList>
            <consortium name="Lawrence Berkeley National Laboratory"/>
            <person name="Harder C.B."/>
            <person name="Miyauchi S."/>
            <person name="Viragh M."/>
            <person name="Kuo A."/>
            <person name="Thoen E."/>
            <person name="Andreopoulos B."/>
            <person name="Lu D."/>
            <person name="Skrede I."/>
            <person name="Drula E."/>
            <person name="Henrissat B."/>
            <person name="Morin E."/>
            <person name="Kohler A."/>
            <person name="Barry K."/>
            <person name="LaButti K."/>
            <person name="Morin E."/>
            <person name="Salamov A."/>
            <person name="Lipzen A."/>
            <person name="Mereny Z."/>
            <person name="Hegedus B."/>
            <person name="Baldrian P."/>
            <person name="Stursova M."/>
            <person name="Weitz H."/>
            <person name="Taylor A."/>
            <person name="Grigoriev I.V."/>
            <person name="Nagy L.G."/>
            <person name="Martin F."/>
            <person name="Kauserud H."/>
        </authorList>
    </citation>
    <scope>NUCLEOTIDE SEQUENCE</scope>
    <source>
        <strain evidence="3">CBHHK173m</strain>
    </source>
</reference>
<comment type="caution">
    <text evidence="3">The sequence shown here is derived from an EMBL/GenBank/DDBJ whole genome shotgun (WGS) entry which is preliminary data.</text>
</comment>
<evidence type="ECO:0000259" key="2">
    <source>
        <dbReference type="Pfam" id="PF16862"/>
    </source>
</evidence>
<dbReference type="InterPro" id="IPR052974">
    <property type="entry name" value="GH79_Enzymes"/>
</dbReference>
<dbReference type="EMBL" id="JARJCN010000001">
    <property type="protein sequence ID" value="KAJ7104324.1"/>
    <property type="molecule type" value="Genomic_DNA"/>
</dbReference>
<name>A0AAD6XUY1_9AGAR</name>
<gene>
    <name evidence="3" type="ORF">B0H15DRAFT_766814</name>
</gene>
<keyword evidence="1" id="KW-0732">Signal</keyword>
<evidence type="ECO:0000256" key="1">
    <source>
        <dbReference type="SAM" id="SignalP"/>
    </source>
</evidence>
<dbReference type="Gene3D" id="3.20.20.80">
    <property type="entry name" value="Glycosidases"/>
    <property type="match status" value="1"/>
</dbReference>
<dbReference type="AlphaFoldDB" id="A0AAD6XUY1"/>
<evidence type="ECO:0000313" key="4">
    <source>
        <dbReference type="Proteomes" id="UP001222325"/>
    </source>
</evidence>
<dbReference type="GO" id="GO:0016787">
    <property type="term" value="F:hydrolase activity"/>
    <property type="evidence" value="ECO:0007669"/>
    <property type="project" value="UniProtKB-KW"/>
</dbReference>
<evidence type="ECO:0000313" key="3">
    <source>
        <dbReference type="EMBL" id="KAJ7104324.1"/>
    </source>
</evidence>
<dbReference type="PANTHER" id="PTHR36183:SF2">
    <property type="entry name" value="BETA-GLUCURONIDASE C-TERMINAL DOMAIN-CONTAINING PROTEIN"/>
    <property type="match status" value="1"/>
</dbReference>